<feature type="signal peptide" evidence="1">
    <location>
        <begin position="1"/>
        <end position="24"/>
    </location>
</feature>
<dbReference type="Proteomes" id="UP000095087">
    <property type="component" value="Unassembled WGS sequence"/>
</dbReference>
<feature type="domain" description="SH3b" evidence="2">
    <location>
        <begin position="45"/>
        <end position="108"/>
    </location>
</feature>
<evidence type="ECO:0000313" key="4">
    <source>
        <dbReference type="Proteomes" id="UP000095087"/>
    </source>
</evidence>
<evidence type="ECO:0000259" key="2">
    <source>
        <dbReference type="SMART" id="SM00287"/>
    </source>
</evidence>
<evidence type="ECO:0000256" key="1">
    <source>
        <dbReference type="SAM" id="SignalP"/>
    </source>
</evidence>
<organism evidence="3 4">
    <name type="scientific">Methyloligella halotolerans</name>
    <dbReference type="NCBI Taxonomy" id="1177755"/>
    <lineage>
        <taxon>Bacteria</taxon>
        <taxon>Pseudomonadati</taxon>
        <taxon>Pseudomonadota</taxon>
        <taxon>Alphaproteobacteria</taxon>
        <taxon>Hyphomicrobiales</taxon>
        <taxon>Hyphomicrobiaceae</taxon>
        <taxon>Methyloligella</taxon>
    </lineage>
</organism>
<comment type="caution">
    <text evidence="3">The sequence shown here is derived from an EMBL/GenBank/DDBJ whole genome shotgun (WGS) entry which is preliminary data.</text>
</comment>
<dbReference type="InterPro" id="IPR003646">
    <property type="entry name" value="SH3-like_bac-type"/>
</dbReference>
<dbReference type="SMART" id="SM00287">
    <property type="entry name" value="SH3b"/>
    <property type="match status" value="1"/>
</dbReference>
<reference evidence="3 4" key="1">
    <citation type="submission" date="2016-07" db="EMBL/GenBank/DDBJ databases">
        <title>Draft genome sequence of Methyloligella halotolerans C2T (VKM B-2706T=CCUG 61687T=DSM 25045T), a halotolerant polyhydroxybutyrate accumulating methylotroph.</title>
        <authorList>
            <person name="Vasilenko O.V."/>
            <person name="Doronina N.V."/>
            <person name="Poroshina M.N."/>
            <person name="Tarlachkov S.V."/>
            <person name="Trotsenko Y.A."/>
        </authorList>
    </citation>
    <scope>NUCLEOTIDE SEQUENCE [LARGE SCALE GENOMIC DNA]</scope>
    <source>
        <strain evidence="3 4">VKM B-2706</strain>
    </source>
</reference>
<gene>
    <name evidence="3" type="ORF">A7A08_02748</name>
</gene>
<sequence length="181" mass="19416">MNRRSAAVFAGVLLIAALTALVVASDGTPLGAAEGKGSDSGLPVPRFVSLKADRVNVRRGPSTDQAISWVFSRAGLPVEIIAETVNWRRVRDSEGSDGWVFHSLLSGRRTALISPWAKESEAVPLYSRASQSAGVVAELQPNVLGDIESCDGEWCEIVVGDYSGYVQQELLWGAYRGEIIN</sequence>
<evidence type="ECO:0000313" key="3">
    <source>
        <dbReference type="EMBL" id="ODA66350.1"/>
    </source>
</evidence>
<feature type="chain" id="PRO_5009116417" evidence="1">
    <location>
        <begin position="25"/>
        <end position="181"/>
    </location>
</feature>
<name>A0A1E2RW41_9HYPH</name>
<dbReference type="EMBL" id="MASI01000008">
    <property type="protein sequence ID" value="ODA66350.1"/>
    <property type="molecule type" value="Genomic_DNA"/>
</dbReference>
<keyword evidence="4" id="KW-1185">Reference proteome</keyword>
<accession>A0A1E2RW41</accession>
<dbReference type="Pfam" id="PF06347">
    <property type="entry name" value="SH3_4"/>
    <property type="match status" value="2"/>
</dbReference>
<protein>
    <submittedName>
        <fullName evidence="3">Bacterial SH3 domain protein</fullName>
    </submittedName>
</protein>
<keyword evidence="1" id="KW-0732">Signal</keyword>
<dbReference type="AlphaFoldDB" id="A0A1E2RW41"/>
<proteinExistence type="predicted"/>
<dbReference type="Gene3D" id="2.30.30.40">
    <property type="entry name" value="SH3 Domains"/>
    <property type="match status" value="1"/>
</dbReference>
<dbReference type="STRING" id="1177755.A7A08_02748"/>
<dbReference type="InterPro" id="IPR010466">
    <property type="entry name" value="DUF1058"/>
</dbReference>
<dbReference type="PATRIC" id="fig|1177755.3.peg.2771"/>